<comment type="caution">
    <text evidence="6">The sequence shown here is derived from an EMBL/GenBank/DDBJ whole genome shotgun (WGS) entry which is preliminary data.</text>
</comment>
<dbReference type="InterPro" id="IPR013083">
    <property type="entry name" value="Znf_RING/FYVE/PHD"/>
</dbReference>
<keyword evidence="7" id="KW-1185">Reference proteome</keyword>
<dbReference type="Proteomes" id="UP000193642">
    <property type="component" value="Unassembled WGS sequence"/>
</dbReference>
<feature type="domain" description="RING-type" evidence="5">
    <location>
        <begin position="62"/>
        <end position="121"/>
    </location>
</feature>
<dbReference type="UniPathway" id="UPA00143"/>
<evidence type="ECO:0000313" key="7">
    <source>
        <dbReference type="Proteomes" id="UP000193642"/>
    </source>
</evidence>
<dbReference type="InterPro" id="IPR001841">
    <property type="entry name" value="Znf_RING"/>
</dbReference>
<dbReference type="GO" id="GO:0008270">
    <property type="term" value="F:zinc ion binding"/>
    <property type="evidence" value="ECO:0007669"/>
    <property type="project" value="UniProtKB-KW"/>
</dbReference>
<dbReference type="AlphaFoldDB" id="A0A1Y2BXY8"/>
<dbReference type="STRING" id="329046.A0A1Y2BXY8"/>
<accession>A0A1Y2BXY8</accession>
<dbReference type="Pfam" id="PF17123">
    <property type="entry name" value="zf-RING_11"/>
    <property type="match status" value="1"/>
</dbReference>
<sequence>MIGPARPRHAHIDDVKEQLPLVEFKRLPSEEEVVEVGFVGISEIDPGMERIQGLLGETKEKCTVCLMPYEDGDMLRILKCNHGFHSDCIDQVCEFWFDWIQTNDCKLQWLTSHVNSCPICRQTGVEVRVAPTEQVCGSLTQILQDSKSLCAS</sequence>
<keyword evidence="2 4" id="KW-0863">Zinc-finger</keyword>
<dbReference type="PANTHER" id="PTHR14155">
    <property type="entry name" value="RING FINGER DOMAIN-CONTAINING"/>
    <property type="match status" value="1"/>
</dbReference>
<dbReference type="Gene3D" id="3.30.40.10">
    <property type="entry name" value="Zinc/RING finger domain, C3HC4 (zinc finger)"/>
    <property type="match status" value="1"/>
</dbReference>
<protein>
    <recommendedName>
        <fullName evidence="5">RING-type domain-containing protein</fullName>
    </recommendedName>
</protein>
<dbReference type="SMART" id="SM00184">
    <property type="entry name" value="RING"/>
    <property type="match status" value="1"/>
</dbReference>
<evidence type="ECO:0000256" key="4">
    <source>
        <dbReference type="PROSITE-ProRule" id="PRU00175"/>
    </source>
</evidence>
<keyword evidence="1" id="KW-0479">Metal-binding</keyword>
<evidence type="ECO:0000313" key="6">
    <source>
        <dbReference type="EMBL" id="ORY39517.1"/>
    </source>
</evidence>
<gene>
    <name evidence="6" type="ORF">BCR33DRAFT_390046</name>
</gene>
<name>A0A1Y2BXY8_9FUNG</name>
<dbReference type="InterPro" id="IPR053238">
    <property type="entry name" value="RING-H2_zinc_finger"/>
</dbReference>
<dbReference type="OrthoDB" id="8062037at2759"/>
<dbReference type="EMBL" id="MCGO01000039">
    <property type="protein sequence ID" value="ORY39517.1"/>
    <property type="molecule type" value="Genomic_DNA"/>
</dbReference>
<dbReference type="SUPFAM" id="SSF57850">
    <property type="entry name" value="RING/U-box"/>
    <property type="match status" value="1"/>
</dbReference>
<evidence type="ECO:0000256" key="3">
    <source>
        <dbReference type="ARBA" id="ARBA00022833"/>
    </source>
</evidence>
<keyword evidence="3" id="KW-0862">Zinc</keyword>
<dbReference type="PANTHER" id="PTHR14155:SF627">
    <property type="entry name" value="OS06G0192800 PROTEIN"/>
    <property type="match status" value="1"/>
</dbReference>
<evidence type="ECO:0000259" key="5">
    <source>
        <dbReference type="PROSITE" id="PS50089"/>
    </source>
</evidence>
<proteinExistence type="predicted"/>
<dbReference type="PROSITE" id="PS50089">
    <property type="entry name" value="ZF_RING_2"/>
    <property type="match status" value="1"/>
</dbReference>
<dbReference type="GO" id="GO:0016567">
    <property type="term" value="P:protein ubiquitination"/>
    <property type="evidence" value="ECO:0007669"/>
    <property type="project" value="UniProtKB-UniPathway"/>
</dbReference>
<reference evidence="6 7" key="1">
    <citation type="submission" date="2016-07" db="EMBL/GenBank/DDBJ databases">
        <title>Pervasive Adenine N6-methylation of Active Genes in Fungi.</title>
        <authorList>
            <consortium name="DOE Joint Genome Institute"/>
            <person name="Mondo S.J."/>
            <person name="Dannebaum R.O."/>
            <person name="Kuo R.C."/>
            <person name="Labutti K."/>
            <person name="Haridas S."/>
            <person name="Kuo A."/>
            <person name="Salamov A."/>
            <person name="Ahrendt S.R."/>
            <person name="Lipzen A."/>
            <person name="Sullivan W."/>
            <person name="Andreopoulos W.B."/>
            <person name="Clum A."/>
            <person name="Lindquist E."/>
            <person name="Daum C."/>
            <person name="Ramamoorthy G.K."/>
            <person name="Gryganskyi A."/>
            <person name="Culley D."/>
            <person name="Magnuson J.K."/>
            <person name="James T.Y."/>
            <person name="O'Malley M.A."/>
            <person name="Stajich J.E."/>
            <person name="Spatafora J.W."/>
            <person name="Visel A."/>
            <person name="Grigoriev I.V."/>
        </authorList>
    </citation>
    <scope>NUCLEOTIDE SEQUENCE [LARGE SCALE GENOMIC DNA]</scope>
    <source>
        <strain evidence="6 7">JEL800</strain>
    </source>
</reference>
<evidence type="ECO:0000256" key="2">
    <source>
        <dbReference type="ARBA" id="ARBA00022771"/>
    </source>
</evidence>
<organism evidence="6 7">
    <name type="scientific">Rhizoclosmatium globosum</name>
    <dbReference type="NCBI Taxonomy" id="329046"/>
    <lineage>
        <taxon>Eukaryota</taxon>
        <taxon>Fungi</taxon>
        <taxon>Fungi incertae sedis</taxon>
        <taxon>Chytridiomycota</taxon>
        <taxon>Chytridiomycota incertae sedis</taxon>
        <taxon>Chytridiomycetes</taxon>
        <taxon>Chytridiales</taxon>
        <taxon>Chytriomycetaceae</taxon>
        <taxon>Rhizoclosmatium</taxon>
    </lineage>
</organism>
<evidence type="ECO:0000256" key="1">
    <source>
        <dbReference type="ARBA" id="ARBA00022723"/>
    </source>
</evidence>